<accession>A0A1G6BAM1</accession>
<proteinExistence type="predicted"/>
<sequence length="223" mass="22405">MGDQSTVVAVIGGTGALGLGIARRLALAGYPVVIGSRDAARAVAAAAEMNAALGGSAIVGATNSEAAARAEVVFLAVPFASHAAILDEIGPVVSGKIVVDTTVPLQPPKVSTVHLPPEGSVAVATQNRLGSDVRVVSALHNVAAHRLQKDEAVDCDVLVCGNDKDARAIVVTLVDAMGLRGLEAGPLANSVVAEALTSVLIGINRRYKIDGAGIRITGTAKPS</sequence>
<dbReference type="STRING" id="665467.SAMN02982931_01422"/>
<dbReference type="Gene3D" id="3.40.50.720">
    <property type="entry name" value="NAD(P)-binding Rossmann-like Domain"/>
    <property type="match status" value="1"/>
</dbReference>
<dbReference type="GO" id="GO:0005886">
    <property type="term" value="C:plasma membrane"/>
    <property type="evidence" value="ECO:0007669"/>
    <property type="project" value="TreeGrafter"/>
</dbReference>
<gene>
    <name evidence="3" type="ORF">SAMN02982931_01422</name>
</gene>
<dbReference type="NCBIfam" id="TIGR01915">
    <property type="entry name" value="npdG"/>
    <property type="match status" value="1"/>
</dbReference>
<dbReference type="OrthoDB" id="5738121at2"/>
<dbReference type="GO" id="GO:0008823">
    <property type="term" value="F:cupric reductase (NADH) activity"/>
    <property type="evidence" value="ECO:0007669"/>
    <property type="project" value="TreeGrafter"/>
</dbReference>
<evidence type="ECO:0000313" key="4">
    <source>
        <dbReference type="Proteomes" id="UP000199071"/>
    </source>
</evidence>
<dbReference type="Proteomes" id="UP000199071">
    <property type="component" value="Unassembled WGS sequence"/>
</dbReference>
<dbReference type="InterPro" id="IPR051267">
    <property type="entry name" value="STEAP_metalloreductase"/>
</dbReference>
<evidence type="ECO:0000313" key="3">
    <source>
        <dbReference type="EMBL" id="SDB17648.1"/>
    </source>
</evidence>
<dbReference type="GO" id="GO:0070967">
    <property type="term" value="F:coenzyme F420 binding"/>
    <property type="evidence" value="ECO:0007669"/>
    <property type="project" value="InterPro"/>
</dbReference>
<evidence type="ECO:0000259" key="2">
    <source>
        <dbReference type="Pfam" id="PF03807"/>
    </source>
</evidence>
<organism evidence="3 4">
    <name type="scientific">Bauldia litoralis</name>
    <dbReference type="NCBI Taxonomy" id="665467"/>
    <lineage>
        <taxon>Bacteria</taxon>
        <taxon>Pseudomonadati</taxon>
        <taxon>Pseudomonadota</taxon>
        <taxon>Alphaproteobacteria</taxon>
        <taxon>Hyphomicrobiales</taxon>
        <taxon>Kaistiaceae</taxon>
        <taxon>Bauldia</taxon>
    </lineage>
</organism>
<protein>
    <submittedName>
        <fullName evidence="3">Reduced coenzyme F420:NADP oxidoreductase</fullName>
    </submittedName>
</protein>
<dbReference type="RefSeq" id="WP_090875676.1">
    <property type="nucleotide sequence ID" value="NZ_FMXQ01000002.1"/>
</dbReference>
<dbReference type="Pfam" id="PF03807">
    <property type="entry name" value="F420_oxidored"/>
    <property type="match status" value="1"/>
</dbReference>
<dbReference type="InterPro" id="IPR036291">
    <property type="entry name" value="NAD(P)-bd_dom_sf"/>
</dbReference>
<dbReference type="EMBL" id="FMXQ01000002">
    <property type="protein sequence ID" value="SDB17648.1"/>
    <property type="molecule type" value="Genomic_DNA"/>
</dbReference>
<dbReference type="PANTHER" id="PTHR14239">
    <property type="entry name" value="DUDULIN-RELATED"/>
    <property type="match status" value="1"/>
</dbReference>
<dbReference type="InterPro" id="IPR010185">
    <property type="entry name" value="NpdG"/>
</dbReference>
<reference evidence="3 4" key="1">
    <citation type="submission" date="2016-10" db="EMBL/GenBank/DDBJ databases">
        <authorList>
            <person name="de Groot N.N."/>
        </authorList>
    </citation>
    <scope>NUCLEOTIDE SEQUENCE [LARGE SCALE GENOMIC DNA]</scope>
    <source>
        <strain evidence="3 4">ATCC 35022</strain>
    </source>
</reference>
<dbReference type="GO" id="GO:0006740">
    <property type="term" value="P:NADPH regeneration"/>
    <property type="evidence" value="ECO:0007669"/>
    <property type="project" value="InterPro"/>
</dbReference>
<keyword evidence="4" id="KW-1185">Reference proteome</keyword>
<feature type="domain" description="Pyrroline-5-carboxylate reductase catalytic N-terminal" evidence="2">
    <location>
        <begin position="8"/>
        <end position="104"/>
    </location>
</feature>
<dbReference type="GO" id="GO:0016651">
    <property type="term" value="F:oxidoreductase activity, acting on NAD(P)H"/>
    <property type="evidence" value="ECO:0007669"/>
    <property type="project" value="InterPro"/>
</dbReference>
<dbReference type="SUPFAM" id="SSF51735">
    <property type="entry name" value="NAD(P)-binding Rossmann-fold domains"/>
    <property type="match status" value="1"/>
</dbReference>
<dbReference type="GO" id="GO:0050661">
    <property type="term" value="F:NADP binding"/>
    <property type="evidence" value="ECO:0007669"/>
    <property type="project" value="InterPro"/>
</dbReference>
<dbReference type="GO" id="GO:0052851">
    <property type="term" value="F:ferric-chelate reductase (NADPH) activity"/>
    <property type="evidence" value="ECO:0007669"/>
    <property type="project" value="TreeGrafter"/>
</dbReference>
<name>A0A1G6BAM1_9HYPH</name>
<evidence type="ECO:0000256" key="1">
    <source>
        <dbReference type="ARBA" id="ARBA00023002"/>
    </source>
</evidence>
<dbReference type="InterPro" id="IPR028939">
    <property type="entry name" value="P5C_Rdtase_cat_N"/>
</dbReference>
<dbReference type="GO" id="GO:0015677">
    <property type="term" value="P:copper ion import"/>
    <property type="evidence" value="ECO:0007669"/>
    <property type="project" value="TreeGrafter"/>
</dbReference>
<dbReference type="AlphaFoldDB" id="A0A1G6BAM1"/>
<keyword evidence="1" id="KW-0560">Oxidoreductase</keyword>
<dbReference type="PANTHER" id="PTHR14239:SF0">
    <property type="entry name" value="F420-DEPENDENT NADP REDUCTASE"/>
    <property type="match status" value="1"/>
</dbReference>